<accession>A0A1Z5KJ28</accession>
<reference evidence="2 3" key="1">
    <citation type="journal article" date="2015" name="Plant Cell">
        <title>Oil accumulation by the oleaginous diatom Fistulifera solaris as revealed by the genome and transcriptome.</title>
        <authorList>
            <person name="Tanaka T."/>
            <person name="Maeda Y."/>
            <person name="Veluchamy A."/>
            <person name="Tanaka M."/>
            <person name="Abida H."/>
            <person name="Marechal E."/>
            <person name="Bowler C."/>
            <person name="Muto M."/>
            <person name="Sunaga Y."/>
            <person name="Tanaka M."/>
            <person name="Yoshino T."/>
            <person name="Taniguchi T."/>
            <person name="Fukuda Y."/>
            <person name="Nemoto M."/>
            <person name="Matsumoto M."/>
            <person name="Wong P.S."/>
            <person name="Aburatani S."/>
            <person name="Fujibuchi W."/>
        </authorList>
    </citation>
    <scope>NUCLEOTIDE SEQUENCE [LARGE SCALE GENOMIC DNA]</scope>
    <source>
        <strain evidence="2 3">JPCC DA0580</strain>
    </source>
</reference>
<keyword evidence="1" id="KW-0472">Membrane</keyword>
<feature type="transmembrane region" description="Helical" evidence="1">
    <location>
        <begin position="81"/>
        <end position="100"/>
    </location>
</feature>
<dbReference type="AlphaFoldDB" id="A0A1Z5KJ28"/>
<feature type="transmembrane region" description="Helical" evidence="1">
    <location>
        <begin position="216"/>
        <end position="243"/>
    </location>
</feature>
<evidence type="ECO:0000313" key="3">
    <source>
        <dbReference type="Proteomes" id="UP000198406"/>
    </source>
</evidence>
<evidence type="ECO:0000313" key="2">
    <source>
        <dbReference type="EMBL" id="GAX26256.1"/>
    </source>
</evidence>
<proteinExistence type="predicted"/>
<comment type="caution">
    <text evidence="2">The sequence shown here is derived from an EMBL/GenBank/DDBJ whole genome shotgun (WGS) entry which is preliminary data.</text>
</comment>
<keyword evidence="1" id="KW-1133">Transmembrane helix</keyword>
<name>A0A1Z5KJ28_FISSO</name>
<feature type="transmembrane region" description="Helical" evidence="1">
    <location>
        <begin position="106"/>
        <end position="126"/>
    </location>
</feature>
<keyword evidence="3" id="KW-1185">Reference proteome</keyword>
<protein>
    <submittedName>
        <fullName evidence="2">Uncharacterized protein</fullName>
    </submittedName>
</protein>
<gene>
    <name evidence="2" type="ORF">FisN_16Lh086</name>
</gene>
<dbReference type="OrthoDB" id="49098at2759"/>
<feature type="transmembrane region" description="Helical" evidence="1">
    <location>
        <begin position="305"/>
        <end position="325"/>
    </location>
</feature>
<dbReference type="EMBL" id="BDSP01000240">
    <property type="protein sequence ID" value="GAX26256.1"/>
    <property type="molecule type" value="Genomic_DNA"/>
</dbReference>
<keyword evidence="1" id="KW-0812">Transmembrane</keyword>
<organism evidence="2 3">
    <name type="scientific">Fistulifera solaris</name>
    <name type="common">Oleaginous diatom</name>
    <dbReference type="NCBI Taxonomy" id="1519565"/>
    <lineage>
        <taxon>Eukaryota</taxon>
        <taxon>Sar</taxon>
        <taxon>Stramenopiles</taxon>
        <taxon>Ochrophyta</taxon>
        <taxon>Bacillariophyta</taxon>
        <taxon>Bacillariophyceae</taxon>
        <taxon>Bacillariophycidae</taxon>
        <taxon>Naviculales</taxon>
        <taxon>Naviculaceae</taxon>
        <taxon>Fistulifera</taxon>
    </lineage>
</organism>
<feature type="transmembrane region" description="Helical" evidence="1">
    <location>
        <begin position="255"/>
        <end position="271"/>
    </location>
</feature>
<dbReference type="Proteomes" id="UP000198406">
    <property type="component" value="Unassembled WGS sequence"/>
</dbReference>
<dbReference type="InParanoid" id="A0A1Z5KJ28"/>
<evidence type="ECO:0000256" key="1">
    <source>
        <dbReference type="SAM" id="Phobius"/>
    </source>
</evidence>
<sequence length="623" mass="72630">MLVTPPMMSNPSTTTTTTTTRLAESSWQAGHDVSSDFQRLQQAIRYTQKDQHLQFLQRQHVLRHFPTQQRQLWRPFFRKKIVVPFMAGTFLSFGPHRWFYPWLLRLQFFSCVVVPPLVLLLLLPLLRRNKRDHRVNDVSDMRTCLLEQWTTAVWGAFLLWGGSISSTNSRIVIRLAAWCSIHQFPRLLYELQETPRPVDGLSYILQKILPTLGSPWWWAAELGCSGLLTPTVTVGIMSALLLAYLYPSLVQHRNVIVKSFVLGIVGRYYLWNQKETLWYAVQWLATFQSIEKNPMALLASFGNLIWPWMVSAIALLGPWLHLVAFSKLIEVKLIHNVSSDMNVEEMEAALAKPPNWYYSLKWREPQRMRHVLRAAKDRFMYNFLFAGSVPEKMRQESRKIVRQQELNGNRIWERITFSDATQWKENAMQRMSNQHRYDYERGKYEDPLGVAVYKTLGIGLGFNFDHMNESSDIPETRRLQARAAKSAVRHVQDLYGLSAEVLKQLPDGEEKIQKTMELKHQIEQETESLAKQLSELIPTDRALRLNDVKLEMYSREYKKVSSTEMVLVEQEPSPSSSPVSQRLLESMKTNHQSDYDDMEEWERQMTLLFDDADGDDTMKTYMA</sequence>